<dbReference type="InterPro" id="IPR053136">
    <property type="entry name" value="UTP_pyrophosphatase-like"/>
</dbReference>
<dbReference type="Pfam" id="PF01863">
    <property type="entry name" value="YgjP-like"/>
    <property type="match status" value="1"/>
</dbReference>
<evidence type="ECO:0000259" key="1">
    <source>
        <dbReference type="Pfam" id="PF01863"/>
    </source>
</evidence>
<feature type="domain" description="YgjP-like metallopeptidase" evidence="1">
    <location>
        <begin position="106"/>
        <end position="301"/>
    </location>
</feature>
<evidence type="ECO:0000313" key="2">
    <source>
        <dbReference type="EMBL" id="PZQ46542.1"/>
    </source>
</evidence>
<gene>
    <name evidence="2" type="ORF">DI551_04865</name>
</gene>
<sequence>MQKIYCIINELKFRKILTRIRKNIFSFVSCQLFSMSLGSCYSSNKTSTEDCMKKRVKPLNAGRARARSGRDLFSFSQENEWYGLPFAEISPRLKLAVSDRAKRMALRLDPRNRTVHLVVPKRASMRTAYLFAEQNKDWIREKLRDLPRPVPFKNGEILPILGRDREIIVCYNPALKTTEITLKKDELLVLTNKPDPSVRIKRFLIDLARQKLTELALEKAALLRRRIEDVQVKDTRSRWGSCTEDGRISFSWRLIFAPLKSFDYVVAHEVAHLCHMDHSDNFWRVCEKASRDYEEGKDWMHLNGHSLMRFGNLSS</sequence>
<dbReference type="AlphaFoldDB" id="A0A2W5MZ59"/>
<dbReference type="CDD" id="cd07344">
    <property type="entry name" value="M48_yhfN_like"/>
    <property type="match status" value="1"/>
</dbReference>
<dbReference type="Gene3D" id="3.30.2010.10">
    <property type="entry name" value="Metalloproteases ('zincins'), catalytic domain"/>
    <property type="match status" value="1"/>
</dbReference>
<accession>A0A2W5MZ59</accession>
<dbReference type="PANTHER" id="PTHR30399">
    <property type="entry name" value="UNCHARACTERIZED PROTEIN YGJP"/>
    <property type="match status" value="1"/>
</dbReference>
<protein>
    <submittedName>
        <fullName evidence="2">M48 family peptidase</fullName>
    </submittedName>
</protein>
<evidence type="ECO:0000313" key="3">
    <source>
        <dbReference type="Proteomes" id="UP000249417"/>
    </source>
</evidence>
<reference evidence="2 3" key="1">
    <citation type="submission" date="2017-08" db="EMBL/GenBank/DDBJ databases">
        <title>Infants hospitalized years apart are colonized by the same room-sourced microbial strains.</title>
        <authorList>
            <person name="Brooks B."/>
            <person name="Olm M.R."/>
            <person name="Firek B.A."/>
            <person name="Baker R."/>
            <person name="Thomas B.C."/>
            <person name="Morowitz M.J."/>
            <person name="Banfield J.F."/>
        </authorList>
    </citation>
    <scope>NUCLEOTIDE SEQUENCE [LARGE SCALE GENOMIC DNA]</scope>
    <source>
        <strain evidence="2">S2_005_002_R2_29</strain>
    </source>
</reference>
<dbReference type="EMBL" id="QFQB01000025">
    <property type="protein sequence ID" value="PZQ46542.1"/>
    <property type="molecule type" value="Genomic_DNA"/>
</dbReference>
<dbReference type="InterPro" id="IPR002725">
    <property type="entry name" value="YgjP-like_metallopeptidase"/>
</dbReference>
<name>A0A2W5MZ59_9BACT</name>
<dbReference type="PANTHER" id="PTHR30399:SF1">
    <property type="entry name" value="UTP PYROPHOSPHATASE"/>
    <property type="match status" value="1"/>
</dbReference>
<proteinExistence type="predicted"/>
<comment type="caution">
    <text evidence="2">The sequence shown here is derived from an EMBL/GenBank/DDBJ whole genome shotgun (WGS) entry which is preliminary data.</text>
</comment>
<organism evidence="2 3">
    <name type="scientific">Micavibrio aeruginosavorus</name>
    <dbReference type="NCBI Taxonomy" id="349221"/>
    <lineage>
        <taxon>Bacteria</taxon>
        <taxon>Pseudomonadati</taxon>
        <taxon>Bdellovibrionota</taxon>
        <taxon>Bdellovibrionia</taxon>
        <taxon>Bdellovibrionales</taxon>
        <taxon>Pseudobdellovibrionaceae</taxon>
        <taxon>Micavibrio</taxon>
    </lineage>
</organism>
<dbReference type="Proteomes" id="UP000249417">
    <property type="component" value="Unassembled WGS sequence"/>
</dbReference>